<sequence>QGLRSYLRSLADRPLAASLFIGPEGGFAEDEVRLAREAGCIPISLGSRILRSETAGIVTAALVMHELGEMGG</sequence>
<keyword evidence="8" id="KW-0949">S-adenosyl-L-methionine</keyword>
<dbReference type="InterPro" id="IPR046886">
    <property type="entry name" value="RsmE_MTase_dom"/>
</dbReference>
<dbReference type="GO" id="GO:0070042">
    <property type="term" value="F:rRNA (uridine-N3-)-methyltransferase activity"/>
    <property type="evidence" value="ECO:0007669"/>
    <property type="project" value="TreeGrafter"/>
</dbReference>
<evidence type="ECO:0000256" key="8">
    <source>
        <dbReference type="ARBA" id="ARBA00022691"/>
    </source>
</evidence>
<dbReference type="PANTHER" id="PTHR30027">
    <property type="entry name" value="RIBOSOMAL RNA SMALL SUBUNIT METHYLTRANSFERASE E"/>
    <property type="match status" value="1"/>
</dbReference>
<evidence type="ECO:0000256" key="7">
    <source>
        <dbReference type="ARBA" id="ARBA00022679"/>
    </source>
</evidence>
<keyword evidence="6" id="KW-0489">Methyltransferase</keyword>
<dbReference type="InterPro" id="IPR029026">
    <property type="entry name" value="tRNA_m1G_MTases_N"/>
</dbReference>
<keyword evidence="7" id="KW-0808">Transferase</keyword>
<comment type="caution">
    <text evidence="12">The sequence shown here is derived from an EMBL/GenBank/DDBJ whole genome shotgun (WGS) entry which is preliminary data.</text>
</comment>
<name>A0A0F9IMR4_9ZZZZ</name>
<keyword evidence="4" id="KW-0963">Cytoplasm</keyword>
<evidence type="ECO:0000256" key="4">
    <source>
        <dbReference type="ARBA" id="ARBA00022490"/>
    </source>
</evidence>
<evidence type="ECO:0000256" key="5">
    <source>
        <dbReference type="ARBA" id="ARBA00022552"/>
    </source>
</evidence>
<evidence type="ECO:0000256" key="6">
    <source>
        <dbReference type="ARBA" id="ARBA00022603"/>
    </source>
</evidence>
<evidence type="ECO:0000313" key="12">
    <source>
        <dbReference type="EMBL" id="KKM45954.1"/>
    </source>
</evidence>
<evidence type="ECO:0000256" key="1">
    <source>
        <dbReference type="ARBA" id="ARBA00004496"/>
    </source>
</evidence>
<keyword evidence="5" id="KW-0698">rRNA processing</keyword>
<dbReference type="PANTHER" id="PTHR30027:SF3">
    <property type="entry name" value="16S RRNA (URACIL(1498)-N(3))-METHYLTRANSFERASE"/>
    <property type="match status" value="1"/>
</dbReference>
<evidence type="ECO:0000256" key="10">
    <source>
        <dbReference type="ARBA" id="ARBA00047944"/>
    </source>
</evidence>
<evidence type="ECO:0000259" key="11">
    <source>
        <dbReference type="Pfam" id="PF04452"/>
    </source>
</evidence>
<accession>A0A0F9IMR4</accession>
<comment type="subcellular location">
    <subcellularLocation>
        <location evidence="1">Cytoplasm</location>
    </subcellularLocation>
</comment>
<protein>
    <recommendedName>
        <fullName evidence="3">16S rRNA (uracil(1498)-N(3))-methyltransferase</fullName>
        <ecNumber evidence="3">2.1.1.193</ecNumber>
    </recommendedName>
</protein>
<dbReference type="GO" id="GO:0005737">
    <property type="term" value="C:cytoplasm"/>
    <property type="evidence" value="ECO:0007669"/>
    <property type="project" value="UniProtKB-SubCell"/>
</dbReference>
<dbReference type="Gene3D" id="3.40.1280.10">
    <property type="match status" value="1"/>
</dbReference>
<dbReference type="AlphaFoldDB" id="A0A0F9IMR4"/>
<feature type="non-terminal residue" evidence="12">
    <location>
        <position position="1"/>
    </location>
</feature>
<dbReference type="Pfam" id="PF04452">
    <property type="entry name" value="Methyltrans_RNA"/>
    <property type="match status" value="1"/>
</dbReference>
<comment type="function">
    <text evidence="9">Specifically methylates the N3 position of the uracil ring of uridine 1498 (m3U1498) in 16S rRNA. Acts on the fully assembled 30S ribosomal subunit.</text>
</comment>
<dbReference type="NCBIfam" id="TIGR00046">
    <property type="entry name" value="RsmE family RNA methyltransferase"/>
    <property type="match status" value="1"/>
</dbReference>
<evidence type="ECO:0000256" key="3">
    <source>
        <dbReference type="ARBA" id="ARBA00012328"/>
    </source>
</evidence>
<proteinExistence type="inferred from homology"/>
<evidence type="ECO:0000256" key="9">
    <source>
        <dbReference type="ARBA" id="ARBA00025699"/>
    </source>
</evidence>
<dbReference type="InterPro" id="IPR029028">
    <property type="entry name" value="Alpha/beta_knot_MTases"/>
</dbReference>
<gene>
    <name evidence="12" type="ORF">LCGC14_1560140</name>
</gene>
<comment type="similarity">
    <text evidence="2">Belongs to the RNA methyltransferase RsmE family.</text>
</comment>
<reference evidence="12" key="1">
    <citation type="journal article" date="2015" name="Nature">
        <title>Complex archaea that bridge the gap between prokaryotes and eukaryotes.</title>
        <authorList>
            <person name="Spang A."/>
            <person name="Saw J.H."/>
            <person name="Jorgensen S.L."/>
            <person name="Zaremba-Niedzwiedzka K."/>
            <person name="Martijn J."/>
            <person name="Lind A.E."/>
            <person name="van Eijk R."/>
            <person name="Schleper C."/>
            <person name="Guy L."/>
            <person name="Ettema T.J."/>
        </authorList>
    </citation>
    <scope>NUCLEOTIDE SEQUENCE</scope>
</reference>
<dbReference type="EMBL" id="LAZR01012041">
    <property type="protein sequence ID" value="KKM45954.1"/>
    <property type="molecule type" value="Genomic_DNA"/>
</dbReference>
<dbReference type="GO" id="GO:0070475">
    <property type="term" value="P:rRNA base methylation"/>
    <property type="evidence" value="ECO:0007669"/>
    <property type="project" value="TreeGrafter"/>
</dbReference>
<dbReference type="EC" id="2.1.1.193" evidence="3"/>
<organism evidence="12">
    <name type="scientific">marine sediment metagenome</name>
    <dbReference type="NCBI Taxonomy" id="412755"/>
    <lineage>
        <taxon>unclassified sequences</taxon>
        <taxon>metagenomes</taxon>
        <taxon>ecological metagenomes</taxon>
    </lineage>
</organism>
<feature type="domain" description="Ribosomal RNA small subunit methyltransferase E methyltransferase" evidence="11">
    <location>
        <begin position="16"/>
        <end position="63"/>
    </location>
</feature>
<evidence type="ECO:0000256" key="2">
    <source>
        <dbReference type="ARBA" id="ARBA00005528"/>
    </source>
</evidence>
<dbReference type="SUPFAM" id="SSF75217">
    <property type="entry name" value="alpha/beta knot"/>
    <property type="match status" value="1"/>
</dbReference>
<dbReference type="InterPro" id="IPR006700">
    <property type="entry name" value="RsmE"/>
</dbReference>
<comment type="catalytic activity">
    <reaction evidence="10">
        <text>uridine(1498) in 16S rRNA + S-adenosyl-L-methionine = N(3)-methyluridine(1498) in 16S rRNA + S-adenosyl-L-homocysteine + H(+)</text>
        <dbReference type="Rhea" id="RHEA:42920"/>
        <dbReference type="Rhea" id="RHEA-COMP:10283"/>
        <dbReference type="Rhea" id="RHEA-COMP:10284"/>
        <dbReference type="ChEBI" id="CHEBI:15378"/>
        <dbReference type="ChEBI" id="CHEBI:57856"/>
        <dbReference type="ChEBI" id="CHEBI:59789"/>
        <dbReference type="ChEBI" id="CHEBI:65315"/>
        <dbReference type="ChEBI" id="CHEBI:74502"/>
        <dbReference type="EC" id="2.1.1.193"/>
    </reaction>
</comment>